<evidence type="ECO:0000256" key="1">
    <source>
        <dbReference type="SAM" id="MobiDB-lite"/>
    </source>
</evidence>
<proteinExistence type="predicted"/>
<accession>A0AAD5LGB1</accession>
<feature type="region of interest" description="Disordered" evidence="1">
    <location>
        <begin position="122"/>
        <end position="144"/>
    </location>
</feature>
<name>A0AAD5LGB1_PYTIN</name>
<dbReference type="EMBL" id="JAKCXM010000162">
    <property type="protein sequence ID" value="KAJ0400133.1"/>
    <property type="molecule type" value="Genomic_DNA"/>
</dbReference>
<evidence type="ECO:0000313" key="2">
    <source>
        <dbReference type="EMBL" id="KAJ0400133.1"/>
    </source>
</evidence>
<reference evidence="2" key="1">
    <citation type="submission" date="2021-12" db="EMBL/GenBank/DDBJ databases">
        <title>Prjna785345.</title>
        <authorList>
            <person name="Rujirawat T."/>
            <person name="Krajaejun T."/>
        </authorList>
    </citation>
    <scope>NUCLEOTIDE SEQUENCE</scope>
    <source>
        <strain evidence="2">Pi057C3</strain>
    </source>
</reference>
<sequence length="144" mass="15412">MMVRIAASLSTATRRGLGARAFSSKPATTAPRRSLRSAHTVHSSPSEPSLADKFSLAALNGGKNPFEVASQRLMHAPRSAPPTRGASTSAETAKDVFRRISAKSRDMRDVYSLDYLLGKQSPVASKPLAKKKKSPFDVASAKLM</sequence>
<dbReference type="Proteomes" id="UP001209570">
    <property type="component" value="Unassembled WGS sequence"/>
</dbReference>
<gene>
    <name evidence="2" type="ORF">P43SY_009936</name>
</gene>
<protein>
    <submittedName>
        <fullName evidence="2">Uncharacterized protein</fullName>
    </submittedName>
</protein>
<feature type="region of interest" description="Disordered" evidence="1">
    <location>
        <begin position="18"/>
        <end position="49"/>
    </location>
</feature>
<evidence type="ECO:0000313" key="3">
    <source>
        <dbReference type="Proteomes" id="UP001209570"/>
    </source>
</evidence>
<dbReference type="AlphaFoldDB" id="A0AAD5LGB1"/>
<keyword evidence="3" id="KW-1185">Reference proteome</keyword>
<organism evidence="2 3">
    <name type="scientific">Pythium insidiosum</name>
    <name type="common">Pythiosis disease agent</name>
    <dbReference type="NCBI Taxonomy" id="114742"/>
    <lineage>
        <taxon>Eukaryota</taxon>
        <taxon>Sar</taxon>
        <taxon>Stramenopiles</taxon>
        <taxon>Oomycota</taxon>
        <taxon>Peronosporomycetes</taxon>
        <taxon>Pythiales</taxon>
        <taxon>Pythiaceae</taxon>
        <taxon>Pythium</taxon>
    </lineage>
</organism>
<comment type="caution">
    <text evidence="2">The sequence shown here is derived from an EMBL/GenBank/DDBJ whole genome shotgun (WGS) entry which is preliminary data.</text>
</comment>